<dbReference type="InterPro" id="IPR041999">
    <property type="entry name" value="Sortase_D_1"/>
</dbReference>
<dbReference type="Gene3D" id="2.40.260.10">
    <property type="entry name" value="Sortase"/>
    <property type="match status" value="1"/>
</dbReference>
<dbReference type="SUPFAM" id="SSF63817">
    <property type="entry name" value="Sortase"/>
    <property type="match status" value="1"/>
</dbReference>
<reference evidence="2 3" key="1">
    <citation type="submission" date="2015-01" db="EMBL/GenBank/DDBJ databases">
        <title>Genome Assembly of Bacillus badius MTCC 1458.</title>
        <authorList>
            <person name="Verma A."/>
            <person name="Khatri I."/>
            <person name="Mual P."/>
            <person name="Subramanian S."/>
            <person name="Krishnamurthi S."/>
        </authorList>
    </citation>
    <scope>NUCLEOTIDE SEQUENCE [LARGE SCALE GENOMIC DNA]</scope>
    <source>
        <strain evidence="2 3">MTCC 1458</strain>
    </source>
</reference>
<organism evidence="2 3">
    <name type="scientific">Bacillus badius</name>
    <dbReference type="NCBI Taxonomy" id="1455"/>
    <lineage>
        <taxon>Bacteria</taxon>
        <taxon>Bacillati</taxon>
        <taxon>Bacillota</taxon>
        <taxon>Bacilli</taxon>
        <taxon>Bacillales</taxon>
        <taxon>Bacillaceae</taxon>
        <taxon>Pseudobacillus</taxon>
    </lineage>
</organism>
<dbReference type="InterPro" id="IPR053525">
    <property type="entry name" value="Sortase_D"/>
</dbReference>
<dbReference type="EMBL" id="JXLP01000009">
    <property type="protein sequence ID" value="KIL78618.1"/>
    <property type="molecule type" value="Genomic_DNA"/>
</dbReference>
<comment type="caution">
    <text evidence="2">The sequence shown here is derived from an EMBL/GenBank/DDBJ whole genome shotgun (WGS) entry which is preliminary data.</text>
</comment>
<dbReference type="Pfam" id="PF04203">
    <property type="entry name" value="Sortase"/>
    <property type="match status" value="1"/>
</dbReference>
<dbReference type="NCBIfam" id="NF033746">
    <property type="entry name" value="class_D_sortase"/>
    <property type="match status" value="1"/>
</dbReference>
<evidence type="ECO:0008006" key="4">
    <source>
        <dbReference type="Google" id="ProtNLM"/>
    </source>
</evidence>
<dbReference type="InterPro" id="IPR005754">
    <property type="entry name" value="Sortase"/>
</dbReference>
<evidence type="ECO:0000256" key="1">
    <source>
        <dbReference type="ARBA" id="ARBA00022801"/>
    </source>
</evidence>
<name>A0ABR5AWL5_BACBA</name>
<evidence type="ECO:0000313" key="2">
    <source>
        <dbReference type="EMBL" id="KIL78618.1"/>
    </source>
</evidence>
<sequence>MRNFASLLLILIGLVFTAVSLFQFYQHSASAKDSLQKAEQLVADEEHPVNERAQFAPKENEEIGVLRIPKIEGVLPIVEGTADEMLKKGVGHFSSTVFPGDKEQILLSGHRDTVFRDFGQLEKGDRFIIDMPYGTFEYEMREAKIVEADDTTVIAPQGEEVLTLSTCYPFGYIGPAPDRYVIYAYPVKPSSGS</sequence>
<evidence type="ECO:0000313" key="3">
    <source>
        <dbReference type="Proteomes" id="UP000031982"/>
    </source>
</evidence>
<dbReference type="Proteomes" id="UP000031982">
    <property type="component" value="Unassembled WGS sequence"/>
</dbReference>
<dbReference type="CDD" id="cd05828">
    <property type="entry name" value="Sortase_D_1"/>
    <property type="match status" value="1"/>
</dbReference>
<keyword evidence="3" id="KW-1185">Reference proteome</keyword>
<gene>
    <name evidence="2" type="ORF">SD77_4298</name>
</gene>
<protein>
    <recommendedName>
        <fullName evidence="4">Class D sortase</fullName>
    </recommendedName>
</protein>
<dbReference type="InterPro" id="IPR023365">
    <property type="entry name" value="Sortase_dom-sf"/>
</dbReference>
<proteinExistence type="predicted"/>
<dbReference type="NCBIfam" id="TIGR01076">
    <property type="entry name" value="sortase_fam"/>
    <property type="match status" value="1"/>
</dbReference>
<accession>A0ABR5AWL5</accession>
<keyword evidence="1" id="KW-0378">Hydrolase</keyword>
<dbReference type="RefSeq" id="WP_041095311.1">
    <property type="nucleotide sequence ID" value="NZ_JARTHD010000011.1"/>
</dbReference>